<protein>
    <recommendedName>
        <fullName evidence="6">Protein kinase domain-containing protein</fullName>
    </recommendedName>
</protein>
<evidence type="ECO:0000313" key="3">
    <source>
        <dbReference type="EMBL" id="KAE8256958.1"/>
    </source>
</evidence>
<reference evidence="2" key="3">
    <citation type="submission" date="2020-10" db="EMBL/GenBank/DDBJ databases">
        <authorList>
            <person name="Sedaghatjoo S."/>
        </authorList>
    </citation>
    <scope>NUCLEOTIDE SEQUENCE</scope>
    <source>
        <strain evidence="2">AZH3</strain>
    </source>
</reference>
<proteinExistence type="predicted"/>
<dbReference type="Proteomes" id="UP000836402">
    <property type="component" value="Unassembled WGS sequence"/>
</dbReference>
<organism evidence="3 4">
    <name type="scientific">Tilletia caries</name>
    <name type="common">wheat bunt fungus</name>
    <dbReference type="NCBI Taxonomy" id="13290"/>
    <lineage>
        <taxon>Eukaryota</taxon>
        <taxon>Fungi</taxon>
        <taxon>Dikarya</taxon>
        <taxon>Basidiomycota</taxon>
        <taxon>Ustilaginomycotina</taxon>
        <taxon>Exobasidiomycetes</taxon>
        <taxon>Tilletiales</taxon>
        <taxon>Tilletiaceae</taxon>
        <taxon>Tilletia</taxon>
    </lineage>
</organism>
<sequence length="102" mass="11106">MRVWRWGQEVWAQGNAFEVEVYIWSAGAVLYSLAIDQPPFAGARSTLDILNRKRNFFQTEEADRPSRFDVEVGMSAISSRPASRTSVGGGGGGNGWGVGRGV</sequence>
<evidence type="ECO:0008006" key="6">
    <source>
        <dbReference type="Google" id="ProtNLM"/>
    </source>
</evidence>
<dbReference type="AlphaFoldDB" id="A0A177UY89"/>
<evidence type="ECO:0000313" key="2">
    <source>
        <dbReference type="EMBL" id="CAD6953950.1"/>
    </source>
</evidence>
<dbReference type="EMBL" id="LWDD02000709">
    <property type="protein sequence ID" value="KAE8256958.1"/>
    <property type="molecule type" value="Genomic_DNA"/>
</dbReference>
<name>A0A177UY89_9BASI</name>
<accession>A0A177UY89</accession>
<dbReference type="EMBL" id="CAJHJG010005986">
    <property type="protein sequence ID" value="CAD6953950.1"/>
    <property type="molecule type" value="Genomic_DNA"/>
</dbReference>
<evidence type="ECO:0000256" key="1">
    <source>
        <dbReference type="SAM" id="MobiDB-lite"/>
    </source>
</evidence>
<dbReference type="Proteomes" id="UP000077671">
    <property type="component" value="Unassembled WGS sequence"/>
</dbReference>
<gene>
    <name evidence="3" type="ORF">A4X03_0g4887</name>
    <name evidence="2" type="ORF">JKIAZH3_G5462</name>
</gene>
<evidence type="ECO:0000313" key="5">
    <source>
        <dbReference type="Proteomes" id="UP000836402"/>
    </source>
</evidence>
<reference evidence="3" key="1">
    <citation type="submission" date="2016-04" db="EMBL/GenBank/DDBJ databases">
        <authorList>
            <person name="Nguyen H.D."/>
            <person name="Kesanakurti P."/>
            <person name="Cullis J."/>
            <person name="Levesque C.A."/>
            <person name="Hambleton S."/>
        </authorList>
    </citation>
    <scope>NUCLEOTIDE SEQUENCE</scope>
    <source>
        <strain evidence="3">DAOMC 238032</strain>
    </source>
</reference>
<reference evidence="3" key="2">
    <citation type="journal article" date="2019" name="IMA Fungus">
        <title>Genome sequencing and comparison of five Tilletia species to identify candidate genes for the detection of regulated species infecting wheat.</title>
        <authorList>
            <person name="Nguyen H.D.T."/>
            <person name="Sultana T."/>
            <person name="Kesanakurti P."/>
            <person name="Hambleton S."/>
        </authorList>
    </citation>
    <scope>NUCLEOTIDE SEQUENCE</scope>
    <source>
        <strain evidence="3">DAOMC 238032</strain>
    </source>
</reference>
<feature type="compositionally biased region" description="Gly residues" evidence="1">
    <location>
        <begin position="87"/>
        <end position="102"/>
    </location>
</feature>
<comment type="caution">
    <text evidence="3">The sequence shown here is derived from an EMBL/GenBank/DDBJ whole genome shotgun (WGS) entry which is preliminary data.</text>
</comment>
<evidence type="ECO:0000313" key="4">
    <source>
        <dbReference type="Proteomes" id="UP000077671"/>
    </source>
</evidence>
<keyword evidence="5" id="KW-1185">Reference proteome</keyword>
<feature type="region of interest" description="Disordered" evidence="1">
    <location>
        <begin position="79"/>
        <end position="102"/>
    </location>
</feature>